<comment type="subcellular location">
    <subcellularLocation>
        <location evidence="1">Cell membrane</location>
        <topology evidence="1">Multi-pass membrane protein</topology>
    </subcellularLocation>
</comment>
<sequence>MSALISLLGMVVLLAIAFLLSNNRKAINYRTVLGALAIQVLFGALILYVPVGRHALQWVSDGVQSVINYGFEGVKFVFGGLAGDKIFEVLGGDGFIFAVRVLPNIIFFSALISVLYYIGIMQWVIKIIGGALKKLLGTSKSESMSAAANIFVGQTEAPLIVKPYISKMTQSELFAVMCGGLASIAGSVLAGYAGMGVPLTYLIAASFMAAPAGLLFAKILYPQTEQFDDDMTHVELEKPSNILDAAAGGASSGMQLALNVGAMLIAFVALIALINGILGGVGGWFDMPELSLGMIFGWVFKPLAWIIGVPWEEANIAGQMIGTKLAINEFVGYMEFAKYLSPESAVQLGDKTKAIITFALCGFANFSSIAVLIGGLGGMAPNRRGDIARLGIKAVIAGSLANLMSATIAGLFIGLSGVALA</sequence>
<comment type="caution">
    <text evidence="11">The sequence shown here is derived from an EMBL/GenBank/DDBJ whole genome shotgun (WGS) entry which is preliminary data.</text>
</comment>
<evidence type="ECO:0000256" key="1">
    <source>
        <dbReference type="ARBA" id="ARBA00004651"/>
    </source>
</evidence>
<comment type="similarity">
    <text evidence="2 7">Belongs to the concentrative nucleoside transporter (CNT) (TC 2.A.41) family.</text>
</comment>
<keyword evidence="4 7" id="KW-0812">Transmembrane</keyword>
<dbReference type="NCBIfam" id="TIGR00804">
    <property type="entry name" value="nupC"/>
    <property type="match status" value="1"/>
</dbReference>
<dbReference type="InterPro" id="IPR011642">
    <property type="entry name" value="Gate_dom"/>
</dbReference>
<keyword evidence="7" id="KW-0813">Transport</keyword>
<evidence type="ECO:0000256" key="5">
    <source>
        <dbReference type="ARBA" id="ARBA00022989"/>
    </source>
</evidence>
<feature type="transmembrane region" description="Helical" evidence="7">
    <location>
        <begin position="256"/>
        <end position="278"/>
    </location>
</feature>
<feature type="domain" description="Concentrative nucleoside transporter C-terminal" evidence="9">
    <location>
        <begin position="201"/>
        <end position="410"/>
    </location>
</feature>
<dbReference type="EMBL" id="JARQTX010000003">
    <property type="protein sequence ID" value="MDG2945269.1"/>
    <property type="molecule type" value="Genomic_DNA"/>
</dbReference>
<evidence type="ECO:0000256" key="3">
    <source>
        <dbReference type="ARBA" id="ARBA00022475"/>
    </source>
</evidence>
<keyword evidence="5 7" id="KW-1133">Transmembrane helix</keyword>
<dbReference type="Proteomes" id="UP001216057">
    <property type="component" value="Unassembled WGS sequence"/>
</dbReference>
<keyword evidence="3" id="KW-1003">Cell membrane</keyword>
<evidence type="ECO:0000256" key="7">
    <source>
        <dbReference type="RuleBase" id="RU362018"/>
    </source>
</evidence>
<name>A0ABT6ENZ7_9PAST</name>
<dbReference type="PANTHER" id="PTHR10590:SF4">
    <property type="entry name" value="SOLUTE CARRIER FAMILY 28 MEMBER 3"/>
    <property type="match status" value="1"/>
</dbReference>
<proteinExistence type="inferred from homology"/>
<comment type="caution">
    <text evidence="7">Lacks conserved residue(s) required for the propagation of feature annotation.</text>
</comment>
<evidence type="ECO:0000259" key="9">
    <source>
        <dbReference type="Pfam" id="PF07662"/>
    </source>
</evidence>
<evidence type="ECO:0000313" key="12">
    <source>
        <dbReference type="Proteomes" id="UP001216057"/>
    </source>
</evidence>
<protein>
    <recommendedName>
        <fullName evidence="7">Nucleoside permease</fullName>
    </recommendedName>
</protein>
<evidence type="ECO:0000259" key="8">
    <source>
        <dbReference type="Pfam" id="PF01773"/>
    </source>
</evidence>
<feature type="transmembrane region" description="Helical" evidence="7">
    <location>
        <begin position="354"/>
        <end position="376"/>
    </location>
</feature>
<keyword evidence="12" id="KW-1185">Reference proteome</keyword>
<accession>A0ABT6ENZ7</accession>
<evidence type="ECO:0000313" key="11">
    <source>
        <dbReference type="EMBL" id="MDG2945269.1"/>
    </source>
</evidence>
<dbReference type="InterPro" id="IPR002668">
    <property type="entry name" value="CNT_N_dom"/>
</dbReference>
<feature type="domain" description="Concentrative nucleoside transporter N-terminal" evidence="8">
    <location>
        <begin position="8"/>
        <end position="81"/>
    </location>
</feature>
<evidence type="ECO:0000256" key="6">
    <source>
        <dbReference type="ARBA" id="ARBA00023136"/>
    </source>
</evidence>
<feature type="domain" description="Nucleoside transporter/FeoB GTPase Gate" evidence="10">
    <location>
        <begin position="99"/>
        <end position="196"/>
    </location>
</feature>
<dbReference type="InterPro" id="IPR011657">
    <property type="entry name" value="CNT_C_dom"/>
</dbReference>
<dbReference type="Pfam" id="PF07670">
    <property type="entry name" value="Gate"/>
    <property type="match status" value="1"/>
</dbReference>
<keyword evidence="6 7" id="KW-0472">Membrane</keyword>
<reference evidence="11 12" key="1">
    <citation type="submission" date="2023-03" db="EMBL/GenBank/DDBJ databases">
        <title>Classification of Bisgaard taxon 6 and taxon 10 as Exercitatus varius gen. nov., spec. nov.</title>
        <authorList>
            <person name="Christensen H."/>
        </authorList>
    </citation>
    <scope>NUCLEOTIDE SEQUENCE [LARGE SCALE GENOMIC DNA]</scope>
    <source>
        <strain evidence="11 12">23350_01</strain>
    </source>
</reference>
<dbReference type="Pfam" id="PF01773">
    <property type="entry name" value="Nucleos_tra2_N"/>
    <property type="match status" value="1"/>
</dbReference>
<feature type="transmembrane region" description="Helical" evidence="7">
    <location>
        <begin position="29"/>
        <end position="49"/>
    </location>
</feature>
<dbReference type="InterPro" id="IPR008276">
    <property type="entry name" value="C_nuclsd_transpt"/>
</dbReference>
<gene>
    <name evidence="11" type="ORF">P7M32_02320</name>
</gene>
<evidence type="ECO:0000256" key="2">
    <source>
        <dbReference type="ARBA" id="ARBA00009033"/>
    </source>
</evidence>
<organism evidence="11 12">
    <name type="scientific">Exercitatus varius</name>
    <dbReference type="NCBI Taxonomy" id="67857"/>
    <lineage>
        <taxon>Bacteria</taxon>
        <taxon>Pseudomonadati</taxon>
        <taxon>Pseudomonadota</taxon>
        <taxon>Gammaproteobacteria</taxon>
        <taxon>Pasteurellales</taxon>
        <taxon>Pasteurellaceae</taxon>
        <taxon>Exercitatus</taxon>
    </lineage>
</organism>
<dbReference type="Pfam" id="PF07662">
    <property type="entry name" value="Nucleos_tra2_C"/>
    <property type="match status" value="1"/>
</dbReference>
<feature type="transmembrane region" description="Helical" evidence="7">
    <location>
        <begin position="396"/>
        <end position="420"/>
    </location>
</feature>
<dbReference type="InterPro" id="IPR018270">
    <property type="entry name" value="C_nuclsd_transpt_met_bac"/>
</dbReference>
<evidence type="ECO:0000256" key="4">
    <source>
        <dbReference type="ARBA" id="ARBA00022692"/>
    </source>
</evidence>
<dbReference type="PANTHER" id="PTHR10590">
    <property type="entry name" value="SODIUM/NUCLEOSIDE COTRANSPORTER"/>
    <property type="match status" value="1"/>
</dbReference>
<feature type="transmembrane region" description="Helical" evidence="7">
    <location>
        <begin position="173"/>
        <end position="193"/>
    </location>
</feature>
<evidence type="ECO:0000259" key="10">
    <source>
        <dbReference type="Pfam" id="PF07670"/>
    </source>
</evidence>
<feature type="transmembrane region" description="Helical" evidence="7">
    <location>
        <begin position="199"/>
        <end position="221"/>
    </location>
</feature>
<feature type="transmembrane region" description="Helical" evidence="7">
    <location>
        <begin position="105"/>
        <end position="124"/>
    </location>
</feature>
<dbReference type="RefSeq" id="WP_317482235.1">
    <property type="nucleotide sequence ID" value="NZ_JARQTX010000003.1"/>
</dbReference>